<name>A0A554JAP1_9BACT</name>
<dbReference type="Proteomes" id="UP000319613">
    <property type="component" value="Unassembled WGS sequence"/>
</dbReference>
<gene>
    <name evidence="1" type="ORF">G01um101477_478</name>
</gene>
<evidence type="ECO:0000313" key="1">
    <source>
        <dbReference type="EMBL" id="TSC65425.1"/>
    </source>
</evidence>
<dbReference type="AlphaFoldDB" id="A0A554JAP1"/>
<comment type="caution">
    <text evidence="1">The sequence shown here is derived from an EMBL/GenBank/DDBJ whole genome shotgun (WGS) entry which is preliminary data.</text>
</comment>
<reference evidence="1 2" key="1">
    <citation type="submission" date="2017-07" db="EMBL/GenBank/DDBJ databases">
        <title>Mechanisms for carbon and nitrogen cycling indicate functional differentiation within the Candidate Phyla Radiation.</title>
        <authorList>
            <person name="Danczak R.E."/>
            <person name="Johnston M.D."/>
            <person name="Kenah C."/>
            <person name="Slattery M."/>
            <person name="Wrighton K.C."/>
            <person name="Wilkins M.J."/>
        </authorList>
    </citation>
    <scope>NUCLEOTIDE SEQUENCE [LARGE SCALE GENOMIC DNA]</scope>
    <source>
        <strain evidence="1">Gr01-1014_77</strain>
    </source>
</reference>
<evidence type="ECO:0000313" key="2">
    <source>
        <dbReference type="Proteomes" id="UP000319613"/>
    </source>
</evidence>
<dbReference type="EMBL" id="VMFF01000046">
    <property type="protein sequence ID" value="TSC65425.1"/>
    <property type="molecule type" value="Genomic_DNA"/>
</dbReference>
<proteinExistence type="predicted"/>
<protein>
    <submittedName>
        <fullName evidence="1">Uncharacterized protein</fullName>
    </submittedName>
</protein>
<accession>A0A554JAP1</accession>
<organism evidence="1 2">
    <name type="scientific">Candidatus Doudnabacteria bacterium Gr01-1014_77</name>
    <dbReference type="NCBI Taxonomy" id="2017133"/>
    <lineage>
        <taxon>Bacteria</taxon>
        <taxon>Candidatus Doudnaibacteriota</taxon>
    </lineage>
</organism>
<sequence>MSQLERWQKERLLEEMVKSALQGDSTVLIPIRDTMGELGLTDLRDFCVPMSTLREWQLVWTKKA</sequence>